<dbReference type="PROSITE" id="PS51294">
    <property type="entry name" value="HTH_MYB"/>
    <property type="match status" value="2"/>
</dbReference>
<keyword evidence="4" id="KW-1185">Reference proteome</keyword>
<accession>A0ABR2GXZ8</accession>
<protein>
    <recommendedName>
        <fullName evidence="5">Myb-like DNA-binding domain containing protein</fullName>
    </recommendedName>
</protein>
<dbReference type="InterPro" id="IPR001005">
    <property type="entry name" value="SANT/Myb"/>
</dbReference>
<feature type="domain" description="Myb-like" evidence="1">
    <location>
        <begin position="53"/>
        <end position="103"/>
    </location>
</feature>
<comment type="caution">
    <text evidence="3">The sequence shown here is derived from an EMBL/GenBank/DDBJ whole genome shotgun (WGS) entry which is preliminary data.</text>
</comment>
<dbReference type="InterPro" id="IPR017930">
    <property type="entry name" value="Myb_dom"/>
</dbReference>
<dbReference type="EMBL" id="JAPFFF010000057">
    <property type="protein sequence ID" value="KAK8838115.1"/>
    <property type="molecule type" value="Genomic_DNA"/>
</dbReference>
<proteinExistence type="predicted"/>
<reference evidence="3 4" key="1">
    <citation type="submission" date="2024-04" db="EMBL/GenBank/DDBJ databases">
        <title>Tritrichomonas musculus Genome.</title>
        <authorList>
            <person name="Alves-Ferreira E."/>
            <person name="Grigg M."/>
            <person name="Lorenzi H."/>
            <person name="Galac M."/>
        </authorList>
    </citation>
    <scope>NUCLEOTIDE SEQUENCE [LARGE SCALE GENOMIC DNA]</scope>
    <source>
        <strain evidence="3 4">EAF2021</strain>
    </source>
</reference>
<feature type="domain" description="HTH myb-type" evidence="2">
    <location>
        <begin position="1"/>
        <end position="56"/>
    </location>
</feature>
<dbReference type="SMART" id="SM00717">
    <property type="entry name" value="SANT"/>
    <property type="match status" value="2"/>
</dbReference>
<evidence type="ECO:0000259" key="1">
    <source>
        <dbReference type="PROSITE" id="PS50090"/>
    </source>
</evidence>
<evidence type="ECO:0000259" key="2">
    <source>
        <dbReference type="PROSITE" id="PS51294"/>
    </source>
</evidence>
<dbReference type="Pfam" id="PF00249">
    <property type="entry name" value="Myb_DNA-binding"/>
    <property type="match status" value="2"/>
</dbReference>
<evidence type="ECO:0000313" key="4">
    <source>
        <dbReference type="Proteomes" id="UP001470230"/>
    </source>
</evidence>
<feature type="domain" description="Myb-like" evidence="1">
    <location>
        <begin position="2"/>
        <end position="52"/>
    </location>
</feature>
<dbReference type="CDD" id="cd00167">
    <property type="entry name" value="SANT"/>
    <property type="match status" value="2"/>
</dbReference>
<dbReference type="PANTHER" id="PTHR45614:SF69">
    <property type="entry name" value="CHROMOSOME UNDETERMINED SCAFFOLD_38, WHOLE GENOME SHOTGUN SEQUENCE"/>
    <property type="match status" value="1"/>
</dbReference>
<dbReference type="PROSITE" id="PS50090">
    <property type="entry name" value="MYB_LIKE"/>
    <property type="match status" value="2"/>
</dbReference>
<gene>
    <name evidence="3" type="ORF">M9Y10_036068</name>
</gene>
<dbReference type="InterPro" id="IPR009057">
    <property type="entry name" value="Homeodomain-like_sf"/>
</dbReference>
<evidence type="ECO:0008006" key="5">
    <source>
        <dbReference type="Google" id="ProtNLM"/>
    </source>
</evidence>
<organism evidence="3 4">
    <name type="scientific">Tritrichomonas musculus</name>
    <dbReference type="NCBI Taxonomy" id="1915356"/>
    <lineage>
        <taxon>Eukaryota</taxon>
        <taxon>Metamonada</taxon>
        <taxon>Parabasalia</taxon>
        <taxon>Tritrichomonadida</taxon>
        <taxon>Tritrichomonadidae</taxon>
        <taxon>Tritrichomonas</taxon>
    </lineage>
</organism>
<dbReference type="InterPro" id="IPR050560">
    <property type="entry name" value="MYB_TF"/>
</dbReference>
<name>A0ABR2GXZ8_9EUKA</name>
<sequence length="217" mass="25885">MNHKSKRLLFSKEENEIIREGVRLHGKDWDVISKKLPGRTPKQIHDRYINYLREGLKSEPWTEIEDEILIRMYHSLGPKWTKMMNSLPGRSGNDIKNRFHKHLNKSNIYSNARQSYNYHISKLVIKNQNLEKKTRKRVSHKDSNSKNTKYVKKEKNMESNLTKCDDKSKDVIPMDNSEGYNGRYKYKVFSQSIDNPILDSSFFKMELEFQEIMDECY</sequence>
<dbReference type="Proteomes" id="UP001470230">
    <property type="component" value="Unassembled WGS sequence"/>
</dbReference>
<dbReference type="Gene3D" id="1.10.10.60">
    <property type="entry name" value="Homeodomain-like"/>
    <property type="match status" value="2"/>
</dbReference>
<dbReference type="SUPFAM" id="SSF46689">
    <property type="entry name" value="Homeodomain-like"/>
    <property type="match status" value="1"/>
</dbReference>
<feature type="domain" description="HTH myb-type" evidence="2">
    <location>
        <begin position="57"/>
        <end position="107"/>
    </location>
</feature>
<evidence type="ECO:0000313" key="3">
    <source>
        <dbReference type="EMBL" id="KAK8838115.1"/>
    </source>
</evidence>
<dbReference type="PANTHER" id="PTHR45614">
    <property type="entry name" value="MYB PROTEIN-RELATED"/>
    <property type="match status" value="1"/>
</dbReference>